<evidence type="ECO:0000313" key="3">
    <source>
        <dbReference type="Proteomes" id="UP000178450"/>
    </source>
</evidence>
<dbReference type="AlphaFoldDB" id="A0A1F7KEM5"/>
<evidence type="ECO:0008006" key="4">
    <source>
        <dbReference type="Google" id="ProtNLM"/>
    </source>
</evidence>
<dbReference type="Pfam" id="PF07963">
    <property type="entry name" value="N_methyl"/>
    <property type="match status" value="1"/>
</dbReference>
<gene>
    <name evidence="2" type="ORF">A2209_02005</name>
</gene>
<evidence type="ECO:0000256" key="1">
    <source>
        <dbReference type="SAM" id="Phobius"/>
    </source>
</evidence>
<organism evidence="2 3">
    <name type="scientific">Candidatus Roizmanbacteria bacterium RIFOXYA1_FULL_41_12</name>
    <dbReference type="NCBI Taxonomy" id="1802082"/>
    <lineage>
        <taxon>Bacteria</taxon>
        <taxon>Candidatus Roizmaniibacteriota</taxon>
    </lineage>
</organism>
<keyword evidence="1" id="KW-0812">Transmembrane</keyword>
<dbReference type="Proteomes" id="UP000178450">
    <property type="component" value="Unassembled WGS sequence"/>
</dbReference>
<dbReference type="EMBL" id="MGBG01000008">
    <property type="protein sequence ID" value="OGK66303.1"/>
    <property type="molecule type" value="Genomic_DNA"/>
</dbReference>
<evidence type="ECO:0000313" key="2">
    <source>
        <dbReference type="EMBL" id="OGK66303.1"/>
    </source>
</evidence>
<sequence length="158" mass="17733">MIKSPVLNNHGFSLIEVLVFVSVFTVAIVALVASVSYSALSLNDARHRLMSSRYNEELAEWLKFQREYRLFGYSGLLAKSTPTGTTYCFNNSNIGLDANAIMTSGECTGFDLDDFYKRELTLTSATDEQINVQIVTSYRLLNQTKLVTIELSLYDYGL</sequence>
<name>A0A1F7KEM5_9BACT</name>
<feature type="transmembrane region" description="Helical" evidence="1">
    <location>
        <begin position="12"/>
        <end position="40"/>
    </location>
</feature>
<reference evidence="2 3" key="1">
    <citation type="journal article" date="2016" name="Nat. Commun.">
        <title>Thousands of microbial genomes shed light on interconnected biogeochemical processes in an aquifer system.</title>
        <authorList>
            <person name="Anantharaman K."/>
            <person name="Brown C.T."/>
            <person name="Hug L.A."/>
            <person name="Sharon I."/>
            <person name="Castelle C.J."/>
            <person name="Probst A.J."/>
            <person name="Thomas B.C."/>
            <person name="Singh A."/>
            <person name="Wilkins M.J."/>
            <person name="Karaoz U."/>
            <person name="Brodie E.L."/>
            <person name="Williams K.H."/>
            <person name="Hubbard S.S."/>
            <person name="Banfield J.F."/>
        </authorList>
    </citation>
    <scope>NUCLEOTIDE SEQUENCE [LARGE SCALE GENOMIC DNA]</scope>
</reference>
<dbReference type="PROSITE" id="PS00409">
    <property type="entry name" value="PROKAR_NTER_METHYL"/>
    <property type="match status" value="1"/>
</dbReference>
<keyword evidence="1" id="KW-0472">Membrane</keyword>
<protein>
    <recommendedName>
        <fullName evidence="4">Type II secretion system protein GspI C-terminal domain-containing protein</fullName>
    </recommendedName>
</protein>
<comment type="caution">
    <text evidence="2">The sequence shown here is derived from an EMBL/GenBank/DDBJ whole genome shotgun (WGS) entry which is preliminary data.</text>
</comment>
<keyword evidence="1" id="KW-1133">Transmembrane helix</keyword>
<dbReference type="InterPro" id="IPR012902">
    <property type="entry name" value="N_methyl_site"/>
</dbReference>
<proteinExistence type="predicted"/>
<accession>A0A1F7KEM5</accession>